<reference evidence="6" key="1">
    <citation type="submission" date="2018-07" db="EMBL/GenBank/DDBJ databases">
        <authorList>
            <person name="Quirk P.G."/>
            <person name="Krulwich T.A."/>
        </authorList>
    </citation>
    <scope>NUCLEOTIDE SEQUENCE</scope>
</reference>
<sequence length="345" mass="38492">MSNVRNLLCVRTMLNLRQLSSIVRRQLVTTTNCQQSLELNNHNNNHSNLSVKRLLLSDSKINNYIKNKNIGRSRYTTALSNMTKDQANELVFRLNDSERKILLQVLNQFESNKERKTTLEDLAAVIWRSRFGRPIKMRLLGDVAPTGSYYLIPDWLKYQMKPKNEKKKYTPVSVLMVMGNRTASNDTDSLIESTPQPSTNDLMKLVVINSLPFIGFGFLDNFTMIIAGDYIEHSIGAVITISTMAAAALGNTISDVLGIGSAYYVERIAEKVGIRAPDLTPIQLEMSSCRRASNIGRILGITIGCLLGMCPLLFINSDEKAEKPTDVSVSASPEEEAIKIAVEKT</sequence>
<dbReference type="Pfam" id="PF10507">
    <property type="entry name" value="TMEM65"/>
    <property type="match status" value="1"/>
</dbReference>
<keyword evidence="3 5" id="KW-1133">Transmembrane helix</keyword>
<feature type="transmembrane region" description="Helical" evidence="5">
    <location>
        <begin position="295"/>
        <end position="315"/>
    </location>
</feature>
<accession>A0A336MFB0</accession>
<dbReference type="VEuPathDB" id="VectorBase:CSON000764"/>
<evidence type="ECO:0000313" key="6">
    <source>
        <dbReference type="EMBL" id="SSX28995.1"/>
    </source>
</evidence>
<evidence type="ECO:0000256" key="1">
    <source>
        <dbReference type="ARBA" id="ARBA00004141"/>
    </source>
</evidence>
<comment type="subcellular location">
    <subcellularLocation>
        <location evidence="1">Membrane</location>
        <topology evidence="1">Multi-pass membrane protein</topology>
    </subcellularLocation>
</comment>
<dbReference type="InterPro" id="IPR019537">
    <property type="entry name" value="TMEM65"/>
</dbReference>
<dbReference type="GO" id="GO:0005739">
    <property type="term" value="C:mitochondrion"/>
    <property type="evidence" value="ECO:0007669"/>
    <property type="project" value="TreeGrafter"/>
</dbReference>
<evidence type="ECO:0000256" key="5">
    <source>
        <dbReference type="SAM" id="Phobius"/>
    </source>
</evidence>
<dbReference type="PANTHER" id="PTHR21706:SF15">
    <property type="entry name" value="TRANSMEMBRANE PROTEIN 65"/>
    <property type="match status" value="1"/>
</dbReference>
<proteinExistence type="predicted"/>
<keyword evidence="4 5" id="KW-0472">Membrane</keyword>
<evidence type="ECO:0000256" key="3">
    <source>
        <dbReference type="ARBA" id="ARBA00022989"/>
    </source>
</evidence>
<evidence type="ECO:0000256" key="4">
    <source>
        <dbReference type="ARBA" id="ARBA00023136"/>
    </source>
</evidence>
<dbReference type="PANTHER" id="PTHR21706">
    <property type="entry name" value="TRANSMEMBRANE PROTEIN 65"/>
    <property type="match status" value="1"/>
</dbReference>
<dbReference type="EMBL" id="UFQT01001120">
    <property type="protein sequence ID" value="SSX28995.1"/>
    <property type="molecule type" value="Genomic_DNA"/>
</dbReference>
<keyword evidence="2 5" id="KW-0812">Transmembrane</keyword>
<protein>
    <submittedName>
        <fullName evidence="6">CSON000764 protein</fullName>
    </submittedName>
</protein>
<gene>
    <name evidence="6" type="primary">CSON000764</name>
</gene>
<dbReference type="GO" id="GO:0016020">
    <property type="term" value="C:membrane"/>
    <property type="evidence" value="ECO:0007669"/>
    <property type="project" value="UniProtKB-SubCell"/>
</dbReference>
<dbReference type="AlphaFoldDB" id="A0A336MFB0"/>
<organism evidence="6">
    <name type="scientific">Culicoides sonorensis</name>
    <name type="common">Biting midge</name>
    <dbReference type="NCBI Taxonomy" id="179676"/>
    <lineage>
        <taxon>Eukaryota</taxon>
        <taxon>Metazoa</taxon>
        <taxon>Ecdysozoa</taxon>
        <taxon>Arthropoda</taxon>
        <taxon>Hexapoda</taxon>
        <taxon>Insecta</taxon>
        <taxon>Pterygota</taxon>
        <taxon>Neoptera</taxon>
        <taxon>Endopterygota</taxon>
        <taxon>Diptera</taxon>
        <taxon>Nematocera</taxon>
        <taxon>Chironomoidea</taxon>
        <taxon>Ceratopogonidae</taxon>
        <taxon>Ceratopogoninae</taxon>
        <taxon>Culicoides</taxon>
        <taxon>Monoculicoides</taxon>
    </lineage>
</organism>
<name>A0A336MFB0_CULSO</name>
<evidence type="ECO:0000256" key="2">
    <source>
        <dbReference type="ARBA" id="ARBA00022692"/>
    </source>
</evidence>